<evidence type="ECO:0000256" key="4">
    <source>
        <dbReference type="ARBA" id="ARBA00022989"/>
    </source>
</evidence>
<feature type="transmembrane region" description="Helical" evidence="6">
    <location>
        <begin position="349"/>
        <end position="370"/>
    </location>
</feature>
<dbReference type="Pfam" id="PF13440">
    <property type="entry name" value="Polysacc_synt_3"/>
    <property type="match status" value="1"/>
</dbReference>
<sequence>MNKQNIIPKFQDIIKLSKSTFIKNILVVMSGSAISQIVGFALTPIISRLYSPSDFGIFGSFNSVASIIAAGITLDYSQALMLPKDKEDAFHLFFISCLCTFIISFVLLIVCFIIPSTINDVMKTKGIWALALLVVATVVFGLNQSCQSWCIRVKAFKHTSGSQVIRSLSSNGTQIGLGFLKAGHIGLIISTVLGNILASLNLIRVLLTDTIVLRQLIRWDRMKKLAKEYIDFPMYSASQNIINALSSGLPVLILTHFYGIAVAGAYAFGIRILWTPMSFLIGALRQVLFQKAAEIQHQGGSLSPIYIKITAGLFAIAFLPSLVLFIWAPIIFTWIFGSQWQMAGDLSKYLILWMMFVFCNIPAVLFARLIRIQRIVFFYDLVLLVIRIFTLILGGLYLSSLHTVMLFSFVSAVMNLILILLVGYIVIRKERWVSKEQFL</sequence>
<proteinExistence type="predicted"/>
<evidence type="ECO:0000256" key="3">
    <source>
        <dbReference type="ARBA" id="ARBA00022692"/>
    </source>
</evidence>
<feature type="transmembrane region" description="Helical" evidence="6">
    <location>
        <begin position="55"/>
        <end position="77"/>
    </location>
</feature>
<feature type="transmembrane region" description="Helical" evidence="6">
    <location>
        <begin position="21"/>
        <end position="43"/>
    </location>
</feature>
<evidence type="ECO:0008006" key="8">
    <source>
        <dbReference type="Google" id="ProtNLM"/>
    </source>
</evidence>
<feature type="transmembrane region" description="Helical" evidence="6">
    <location>
        <begin position="175"/>
        <end position="196"/>
    </location>
</feature>
<organism evidence="7">
    <name type="scientific">uncultured Desulfobacterium sp</name>
    <dbReference type="NCBI Taxonomy" id="201089"/>
    <lineage>
        <taxon>Bacteria</taxon>
        <taxon>Pseudomonadati</taxon>
        <taxon>Thermodesulfobacteriota</taxon>
        <taxon>Desulfobacteria</taxon>
        <taxon>Desulfobacterales</taxon>
        <taxon>Desulfobacteriaceae</taxon>
        <taxon>Desulfobacterium</taxon>
        <taxon>environmental samples</taxon>
    </lineage>
</organism>
<keyword evidence="4 6" id="KW-1133">Transmembrane helix</keyword>
<comment type="subcellular location">
    <subcellularLocation>
        <location evidence="1">Cell membrane</location>
        <topology evidence="1">Multi-pass membrane protein</topology>
    </subcellularLocation>
</comment>
<dbReference type="AlphaFoldDB" id="E1YJL5"/>
<evidence type="ECO:0000256" key="5">
    <source>
        <dbReference type="ARBA" id="ARBA00023136"/>
    </source>
</evidence>
<reference evidence="7" key="1">
    <citation type="journal article" date="2011" name="Environ. Microbiol.">
        <title>Genomic insights into the metabolic potential of the polycyclic aromatic hydrocarbon degrading sulfate-reducing Deltaproteobacterium N47.</title>
        <authorList>
            <person name="Bergmann F."/>
            <person name="Selesi D."/>
            <person name="Weinmaier T."/>
            <person name="Tischler P."/>
            <person name="Rattei T."/>
            <person name="Meckenstock R.U."/>
        </authorList>
    </citation>
    <scope>NUCLEOTIDE SEQUENCE</scope>
</reference>
<feature type="transmembrane region" description="Helical" evidence="6">
    <location>
        <begin position="404"/>
        <end position="427"/>
    </location>
</feature>
<evidence type="ECO:0000256" key="1">
    <source>
        <dbReference type="ARBA" id="ARBA00004651"/>
    </source>
</evidence>
<name>E1YJL5_9BACT</name>
<protein>
    <recommendedName>
        <fullName evidence="8">Polysaccharide biosynthesis protein</fullName>
    </recommendedName>
</protein>
<evidence type="ECO:0000256" key="6">
    <source>
        <dbReference type="SAM" id="Phobius"/>
    </source>
</evidence>
<feature type="transmembrane region" description="Helical" evidence="6">
    <location>
        <begin position="240"/>
        <end position="259"/>
    </location>
</feature>
<feature type="transmembrane region" description="Helical" evidence="6">
    <location>
        <begin position="89"/>
        <end position="115"/>
    </location>
</feature>
<feature type="transmembrane region" description="Helical" evidence="6">
    <location>
        <begin position="377"/>
        <end position="398"/>
    </location>
</feature>
<feature type="transmembrane region" description="Helical" evidence="6">
    <location>
        <begin position="127"/>
        <end position="146"/>
    </location>
</feature>
<dbReference type="EMBL" id="FR695877">
    <property type="protein sequence ID" value="CBX31469.1"/>
    <property type="molecule type" value="Genomic_DNA"/>
</dbReference>
<dbReference type="InterPro" id="IPR050833">
    <property type="entry name" value="Poly_Biosynth_Transport"/>
</dbReference>
<keyword evidence="2" id="KW-1003">Cell membrane</keyword>
<dbReference type="PANTHER" id="PTHR30250">
    <property type="entry name" value="PST FAMILY PREDICTED COLANIC ACID TRANSPORTER"/>
    <property type="match status" value="1"/>
</dbReference>
<accession>E1YJL5</accession>
<evidence type="ECO:0000256" key="2">
    <source>
        <dbReference type="ARBA" id="ARBA00022475"/>
    </source>
</evidence>
<keyword evidence="3 6" id="KW-0812">Transmembrane</keyword>
<dbReference type="GO" id="GO:0005886">
    <property type="term" value="C:plasma membrane"/>
    <property type="evidence" value="ECO:0007669"/>
    <property type="project" value="UniProtKB-SubCell"/>
</dbReference>
<keyword evidence="5 6" id="KW-0472">Membrane</keyword>
<feature type="transmembrane region" description="Helical" evidence="6">
    <location>
        <begin position="265"/>
        <end position="284"/>
    </location>
</feature>
<dbReference type="PANTHER" id="PTHR30250:SF28">
    <property type="entry name" value="POLYSACCHARIDE BIOSYNTHESIS PROTEIN"/>
    <property type="match status" value="1"/>
</dbReference>
<feature type="transmembrane region" description="Helical" evidence="6">
    <location>
        <begin position="305"/>
        <end position="337"/>
    </location>
</feature>
<gene>
    <name evidence="7" type="ORF">N47_E49810</name>
</gene>
<evidence type="ECO:0000313" key="7">
    <source>
        <dbReference type="EMBL" id="CBX31469.1"/>
    </source>
</evidence>